<name>A0AAD1G188_SPHMI</name>
<evidence type="ECO:0000313" key="4">
    <source>
        <dbReference type="Proteomes" id="UP000275727"/>
    </source>
</evidence>
<dbReference type="KEGG" id="smic:SmB9_20190"/>
<accession>A0AAD1G188</accession>
<dbReference type="Proteomes" id="UP000276029">
    <property type="component" value="Unassembled WGS sequence"/>
</dbReference>
<dbReference type="EMBL" id="AP018711">
    <property type="protein sequence ID" value="BBE34361.1"/>
    <property type="molecule type" value="Genomic_DNA"/>
</dbReference>
<proteinExistence type="predicted"/>
<feature type="chain" id="PRO_5042125044" evidence="1">
    <location>
        <begin position="24"/>
        <end position="247"/>
    </location>
</feature>
<keyword evidence="1" id="KW-0732">Signal</keyword>
<dbReference type="AlphaFoldDB" id="A0AAD1G188"/>
<dbReference type="Proteomes" id="UP000275727">
    <property type="component" value="Chromosome"/>
</dbReference>
<organism evidence="2 4">
    <name type="scientific">Sphingosinicella microcystinivorans</name>
    <dbReference type="NCBI Taxonomy" id="335406"/>
    <lineage>
        <taxon>Bacteria</taxon>
        <taxon>Pseudomonadati</taxon>
        <taxon>Pseudomonadota</taxon>
        <taxon>Alphaproteobacteria</taxon>
        <taxon>Sphingomonadales</taxon>
        <taxon>Sphingosinicellaceae</taxon>
        <taxon>Sphingosinicella</taxon>
    </lineage>
</organism>
<feature type="signal peptide" evidence="1">
    <location>
        <begin position="1"/>
        <end position="23"/>
    </location>
</feature>
<evidence type="ECO:0000313" key="5">
    <source>
        <dbReference type="Proteomes" id="UP000276029"/>
    </source>
</evidence>
<reference evidence="2 4" key="1">
    <citation type="submission" date="2018-06" db="EMBL/GenBank/DDBJ databases">
        <title>Complete Genome Sequence of the Microcystin-Degrading Bacterium Sphingosinicella microcystinivorans Strain B-9.</title>
        <authorList>
            <person name="Jin H."/>
            <person name="Nishizawa T."/>
            <person name="Guo Y."/>
            <person name="Nishizawa A."/>
            <person name="Park H."/>
            <person name="Kato H."/>
            <person name="Tsuji K."/>
            <person name="Harada K."/>
        </authorList>
    </citation>
    <scope>NUCLEOTIDE SEQUENCE [LARGE SCALE GENOMIC DNA]</scope>
    <source>
        <strain evidence="2 4">B9</strain>
    </source>
</reference>
<evidence type="ECO:0000313" key="3">
    <source>
        <dbReference type="EMBL" id="RKS91388.1"/>
    </source>
</evidence>
<keyword evidence="5" id="KW-1185">Reference proteome</keyword>
<dbReference type="Gene3D" id="2.60.120.380">
    <property type="match status" value="1"/>
</dbReference>
<evidence type="ECO:0000313" key="2">
    <source>
        <dbReference type="EMBL" id="BBE34361.1"/>
    </source>
</evidence>
<sequence length="247" mass="25774">MNWRLIGACTLAFASVQFSPALGQTDIQSQRVQFARGASSATVKGTIKGYAIRDYVVGARAGQTMTVKLTTPNTANYFNVTPAGSDTAIFVGSTSGNSFRGTLPVSGDYTIRVYLMRSAARRNETANYALAIGVTGRPAAVAPKPSVDAVVPGTQFHAVTSIPCKAAPGQPTRQCKAGVIRSPGGEATVRITLPGGSERNIYFNNGNASSSDARTPKFSVTRDGDTSIVTVGAGERYEIPDMLVTGG</sequence>
<dbReference type="EMBL" id="RBWX01000007">
    <property type="protein sequence ID" value="RKS91388.1"/>
    <property type="molecule type" value="Genomic_DNA"/>
</dbReference>
<evidence type="ECO:0000256" key="1">
    <source>
        <dbReference type="SAM" id="SignalP"/>
    </source>
</evidence>
<reference evidence="3 5" key="2">
    <citation type="submission" date="2018-10" db="EMBL/GenBank/DDBJ databases">
        <title>Genomic Encyclopedia of Type Strains, Phase IV (KMG-IV): sequencing the most valuable type-strain genomes for metagenomic binning, comparative biology and taxonomic classification.</title>
        <authorList>
            <person name="Goeker M."/>
        </authorList>
    </citation>
    <scope>NUCLEOTIDE SEQUENCE [LARGE SCALE GENOMIC DNA]</scope>
    <source>
        <strain evidence="3 5">DSM 19791</strain>
    </source>
</reference>
<gene>
    <name evidence="3" type="ORF">DFR51_0951</name>
    <name evidence="2" type="ORF">SmB9_20190</name>
</gene>
<protein>
    <submittedName>
        <fullName evidence="2">Uncharacterized protein</fullName>
    </submittedName>
</protein>
<dbReference type="RefSeq" id="WP_121047843.1">
    <property type="nucleotide sequence ID" value="NZ_AP018711.1"/>
</dbReference>